<organism evidence="2">
    <name type="scientific">mine drainage metagenome</name>
    <dbReference type="NCBI Taxonomy" id="410659"/>
    <lineage>
        <taxon>unclassified sequences</taxon>
        <taxon>metagenomes</taxon>
        <taxon>ecological metagenomes</taxon>
    </lineage>
</organism>
<reference evidence="2" key="1">
    <citation type="submission" date="2013-08" db="EMBL/GenBank/DDBJ databases">
        <authorList>
            <person name="Mendez C."/>
            <person name="Richter M."/>
            <person name="Ferrer M."/>
            <person name="Sanchez J."/>
        </authorList>
    </citation>
    <scope>NUCLEOTIDE SEQUENCE</scope>
</reference>
<dbReference type="InterPro" id="IPR027925">
    <property type="entry name" value="MCM_N"/>
</dbReference>
<dbReference type="AlphaFoldDB" id="T1BTY7"/>
<dbReference type="InterPro" id="IPR012340">
    <property type="entry name" value="NA-bd_OB-fold"/>
</dbReference>
<feature type="non-terminal residue" evidence="2">
    <location>
        <position position="84"/>
    </location>
</feature>
<reference evidence="2" key="2">
    <citation type="journal article" date="2014" name="ISME J.">
        <title>Microbial stratification in low pH oxic and suboxic macroscopic growths along an acid mine drainage.</title>
        <authorList>
            <person name="Mendez-Garcia C."/>
            <person name="Mesa V."/>
            <person name="Sprenger R.R."/>
            <person name="Richter M."/>
            <person name="Diez M.S."/>
            <person name="Solano J."/>
            <person name="Bargiela R."/>
            <person name="Golyshina O.V."/>
            <person name="Manteca A."/>
            <person name="Ramos J.L."/>
            <person name="Gallego J.R."/>
            <person name="Llorente I."/>
            <person name="Martins Dos Santos V.A."/>
            <person name="Jensen O.N."/>
            <person name="Pelaez A.I."/>
            <person name="Sanchez J."/>
            <person name="Ferrer M."/>
        </authorList>
    </citation>
    <scope>NUCLEOTIDE SEQUENCE</scope>
</reference>
<evidence type="ECO:0000259" key="1">
    <source>
        <dbReference type="Pfam" id="PF14551"/>
    </source>
</evidence>
<dbReference type="Gene3D" id="3.30.1640.10">
    <property type="entry name" value="mini-chromosome maintenance (MCM) complex, chain A, domain 1"/>
    <property type="match status" value="1"/>
</dbReference>
<dbReference type="EMBL" id="AUZX01008189">
    <property type="protein sequence ID" value="EQD56619.1"/>
    <property type="molecule type" value="Genomic_DNA"/>
</dbReference>
<protein>
    <recommendedName>
        <fullName evidence="1">MCM N-terminal domain-containing protein</fullName>
    </recommendedName>
</protein>
<gene>
    <name evidence="2" type="ORF">B1A_11448</name>
</gene>
<comment type="caution">
    <text evidence="2">The sequence shown here is derived from an EMBL/GenBank/DDBJ whole genome shotgun (WGS) entry which is preliminary data.</text>
</comment>
<feature type="domain" description="MCM N-terminal" evidence="1">
    <location>
        <begin position="23"/>
        <end position="81"/>
    </location>
</feature>
<dbReference type="Pfam" id="PF14551">
    <property type="entry name" value="MCM_N"/>
    <property type="match status" value="1"/>
</dbReference>
<accession>T1BTY7</accession>
<evidence type="ECO:0000313" key="2">
    <source>
        <dbReference type="EMBL" id="EQD56619.1"/>
    </source>
</evidence>
<proteinExistence type="predicted"/>
<sequence length="84" mass="10098">MYSENQDDEQLDEEITLSRLKNTWDSFFQKYDYYKELGRLTSHYPEEKSIYVSYNNLEEFDGEFAREILENPVEVISAGEKKIK</sequence>
<name>T1BTY7_9ZZZZ</name>
<dbReference type="SUPFAM" id="SSF50249">
    <property type="entry name" value="Nucleic acid-binding proteins"/>
    <property type="match status" value="1"/>
</dbReference>